<feature type="region of interest" description="Disordered" evidence="1">
    <location>
        <begin position="110"/>
        <end position="149"/>
    </location>
</feature>
<protein>
    <submittedName>
        <fullName evidence="2">Uncharacterized protein</fullName>
    </submittedName>
</protein>
<evidence type="ECO:0000313" key="2">
    <source>
        <dbReference type="EMBL" id="KAF6109776.1"/>
    </source>
</evidence>
<name>A0A834EAJ1_9CHIR</name>
<evidence type="ECO:0000313" key="3">
    <source>
        <dbReference type="Proteomes" id="UP000664940"/>
    </source>
</evidence>
<reference evidence="2 3" key="1">
    <citation type="journal article" date="2020" name="Nature">
        <title>Six reference-quality genomes reveal evolution of bat adaptations.</title>
        <authorList>
            <person name="Jebb D."/>
            <person name="Huang Z."/>
            <person name="Pippel M."/>
            <person name="Hughes G.M."/>
            <person name="Lavrichenko K."/>
            <person name="Devanna P."/>
            <person name="Winkler S."/>
            <person name="Jermiin L.S."/>
            <person name="Skirmuntt E.C."/>
            <person name="Katzourakis A."/>
            <person name="Burkitt-Gray L."/>
            <person name="Ray D.A."/>
            <person name="Sullivan K.A.M."/>
            <person name="Roscito J.G."/>
            <person name="Kirilenko B.M."/>
            <person name="Davalos L.M."/>
            <person name="Corthals A.P."/>
            <person name="Power M.L."/>
            <person name="Jones G."/>
            <person name="Ransome R.D."/>
            <person name="Dechmann D.K.N."/>
            <person name="Locatelli A.G."/>
            <person name="Puechmaille S.J."/>
            <person name="Fedrigo O."/>
            <person name="Jarvis E.D."/>
            <person name="Hiller M."/>
            <person name="Vernes S.C."/>
            <person name="Myers E.W."/>
            <person name="Teeling E.C."/>
        </authorList>
    </citation>
    <scope>NUCLEOTIDE SEQUENCE [LARGE SCALE GENOMIC DNA]</scope>
    <source>
        <strain evidence="2">Bat1K_MPI-CBG_1</strain>
    </source>
</reference>
<sequence length="165" mass="18169">MGPTLCAADARAEGPVSATVRTSLSPECDEIFWRCGVLAVYKRLSRVISVHVCVCVARLQAHLLACRHTCWAVAIRAAGRNWIPLPVDRPSEGLGLRLHRRLKPLRTRRRCGVGSVPDPRQGPLKSGLPEGLSHPPPPSHLHSAHARFSPPPHPQRWEMVFLEAA</sequence>
<comment type="caution">
    <text evidence="2">The sequence shown here is derived from an EMBL/GenBank/DDBJ whole genome shotgun (WGS) entry which is preliminary data.</text>
</comment>
<dbReference type="AlphaFoldDB" id="A0A834EAJ1"/>
<evidence type="ECO:0000256" key="1">
    <source>
        <dbReference type="SAM" id="MobiDB-lite"/>
    </source>
</evidence>
<gene>
    <name evidence="2" type="ORF">HJG60_010979</name>
</gene>
<proteinExistence type="predicted"/>
<dbReference type="Proteomes" id="UP000664940">
    <property type="component" value="Unassembled WGS sequence"/>
</dbReference>
<organism evidence="2 3">
    <name type="scientific">Phyllostomus discolor</name>
    <name type="common">pale spear-nosed bat</name>
    <dbReference type="NCBI Taxonomy" id="89673"/>
    <lineage>
        <taxon>Eukaryota</taxon>
        <taxon>Metazoa</taxon>
        <taxon>Chordata</taxon>
        <taxon>Craniata</taxon>
        <taxon>Vertebrata</taxon>
        <taxon>Euteleostomi</taxon>
        <taxon>Mammalia</taxon>
        <taxon>Eutheria</taxon>
        <taxon>Laurasiatheria</taxon>
        <taxon>Chiroptera</taxon>
        <taxon>Yangochiroptera</taxon>
        <taxon>Phyllostomidae</taxon>
        <taxon>Phyllostominae</taxon>
        <taxon>Phyllostomus</taxon>
    </lineage>
</organism>
<dbReference type="EMBL" id="JABVXQ010000005">
    <property type="protein sequence ID" value="KAF6109776.1"/>
    <property type="molecule type" value="Genomic_DNA"/>
</dbReference>
<accession>A0A834EAJ1</accession>